<accession>A0A2U1P4B4</accession>
<dbReference type="EMBL" id="PKPP01001701">
    <property type="protein sequence ID" value="PWA80614.1"/>
    <property type="molecule type" value="Genomic_DNA"/>
</dbReference>
<keyword evidence="4" id="KW-0520">NAD</keyword>
<sequence>MVIITEEASSSTNNHHEYDVFLSFRGADTRTNFTNHLYTALVNANVKTFLDDTEIETGLYLKPELESAIRASRASIIVLSKNYASSTWCLNELVLILEQHRDFKQIVIPIFYHVDPSDVRKQQNSFGDAMADHKQKMEAETNAEKRNEWAQKMEIWKNALIQVANLKGKEPKDRLETEFIEEIVTNVYHQLGVLLRSTLPQDPQLIGIDYSIDFLSSWLQDGSEHTADILTILGMGGIGKTSLAKHVYKLHCLEFDRSSFIDNISRKCVEKFNGLLDVQKQLCEDISKASLNRVHDVSVYTSTIENALARKKVFIVLDDIDSLGQLDALLGNKGFHQGSKIIITTKDESLTERCALFDRPQVRPKHTTHLLTGLSKCASLKLLCHHAFKCEDPKQGYKEVSDNIVKYCQGHPLALEVLGRSLHNRDAAHWKECIEKLNEETDSRINEVLRMSFDSLPSQKDKELFKHIACFFVGMDRDITETILIACRMKVTSGITNLMERCLLSIGWNNELMMHQLVQEMGRDAARQESPRRRLWCDEGSFDVLTQKKGKENILGLALDMRMLEKEEFKLKPDALSKMVNLKLLQLNYMKDFLWHLNFPEELRWLCMRGFPLKSIPSEIPMEKMENVVVLDMSYSKLESFDLSEGRELLTGSCSKHDPLLGSLKILDLCYCYQLRSLGGFYELPSLQSLFLRNCMSLIEICKSIEYCDELVFVDLSYCKELRKPPRTLAKLKKVKTLLLDGCNLGESPLEIWDLTSQTSSLASFFPGSLVKLSLANNNLSNESFPMDFSCLSMLTQLVLDGNPIVSMPSCVRSLPSLEHLSMSQCKTLMSIKHPPPTLTTLSLEMDLQSQCSLQKIAFDLEMSPLNLILHYTSSKALSIEIQGIIKIQPMTDVDETVLCSLGWSNLQFITRRHMGIFDDRPVGSQTQMYYEFGIFSTIYGGEMTPSWIMHRSKGPSISFTIPPSLKKLTGLNIFYKQIQVSHHLIKLPYIRVSNLTKNRTWIYKHHLEEVNAGGKCVRFLSHWMFGKNEMEDGDQLTISLDFNVARLYRNILECGVSLVYDNDDGKNVEEEDPLSYYKSWNHIIGGDLSPFQLETGEYFLYTKHNRSYITSPISVFHPFIAKNVSYKVLGVWVKIKFSYPDGCLYKREGSLKLSHKKKSKKHGQTLEFYLFVPI</sequence>
<comment type="caution">
    <text evidence="6">The sequence shown here is derived from an EMBL/GenBank/DDBJ whole genome shotgun (WGS) entry which is preliminary data.</text>
</comment>
<dbReference type="Pfam" id="PF23282">
    <property type="entry name" value="WHD_ROQ1"/>
    <property type="match status" value="1"/>
</dbReference>
<dbReference type="InterPro" id="IPR032675">
    <property type="entry name" value="LRR_dom_sf"/>
</dbReference>
<evidence type="ECO:0000256" key="3">
    <source>
        <dbReference type="ARBA" id="ARBA00022821"/>
    </source>
</evidence>
<dbReference type="Pfam" id="PF00931">
    <property type="entry name" value="NB-ARC"/>
    <property type="match status" value="1"/>
</dbReference>
<dbReference type="GO" id="GO:0006952">
    <property type="term" value="P:defense response"/>
    <property type="evidence" value="ECO:0007669"/>
    <property type="project" value="UniProtKB-KW"/>
</dbReference>
<dbReference type="InterPro" id="IPR002182">
    <property type="entry name" value="NB-ARC"/>
</dbReference>
<dbReference type="InterPro" id="IPR035897">
    <property type="entry name" value="Toll_tir_struct_dom_sf"/>
</dbReference>
<dbReference type="InterPro" id="IPR042197">
    <property type="entry name" value="Apaf_helical"/>
</dbReference>
<dbReference type="STRING" id="35608.A0A2U1P4B4"/>
<proteinExistence type="predicted"/>
<keyword evidence="1" id="KW-0433">Leucine-rich repeat</keyword>
<protein>
    <submittedName>
        <fullName evidence="6">Toll/interleukin-1 receptor (TIR) domain-containing protein</fullName>
    </submittedName>
</protein>
<dbReference type="FunFam" id="3.40.50.10140:FF:000007">
    <property type="entry name" value="Disease resistance protein (TIR-NBS-LRR class)"/>
    <property type="match status" value="1"/>
</dbReference>
<dbReference type="Gene3D" id="3.40.50.10140">
    <property type="entry name" value="Toll/interleukin-1 receptor homology (TIR) domain"/>
    <property type="match status" value="1"/>
</dbReference>
<dbReference type="AlphaFoldDB" id="A0A2U1P4B4"/>
<dbReference type="PANTHER" id="PTHR11017">
    <property type="entry name" value="LEUCINE-RICH REPEAT-CONTAINING PROTEIN"/>
    <property type="match status" value="1"/>
</dbReference>
<dbReference type="GO" id="GO:0043531">
    <property type="term" value="F:ADP binding"/>
    <property type="evidence" value="ECO:0007669"/>
    <property type="project" value="InterPro"/>
</dbReference>
<dbReference type="PANTHER" id="PTHR11017:SF313">
    <property type="entry name" value="TIR DOMAIN, P-LOOP CONTAINING NUCLEOSIDE TRIPHOSPHATE HYDROLASE"/>
    <property type="match status" value="1"/>
</dbReference>
<dbReference type="Gene3D" id="3.40.50.300">
    <property type="entry name" value="P-loop containing nucleotide triphosphate hydrolases"/>
    <property type="match status" value="1"/>
</dbReference>
<dbReference type="SUPFAM" id="SSF52540">
    <property type="entry name" value="P-loop containing nucleoside triphosphate hydrolases"/>
    <property type="match status" value="1"/>
</dbReference>
<name>A0A2U1P4B4_ARTAN</name>
<feature type="domain" description="TIR" evidence="5">
    <location>
        <begin position="16"/>
        <end position="191"/>
    </location>
</feature>
<dbReference type="PRINTS" id="PR00364">
    <property type="entry name" value="DISEASERSIST"/>
</dbReference>
<dbReference type="Gene3D" id="1.10.8.430">
    <property type="entry name" value="Helical domain of apoptotic protease-activating factors"/>
    <property type="match status" value="1"/>
</dbReference>
<keyword evidence="7" id="KW-1185">Reference proteome</keyword>
<dbReference type="InterPro" id="IPR058192">
    <property type="entry name" value="WHD_ROQ1-like"/>
</dbReference>
<dbReference type="InterPro" id="IPR027417">
    <property type="entry name" value="P-loop_NTPase"/>
</dbReference>
<evidence type="ECO:0000313" key="7">
    <source>
        <dbReference type="Proteomes" id="UP000245207"/>
    </source>
</evidence>
<dbReference type="OrthoDB" id="1357022at2759"/>
<dbReference type="SUPFAM" id="SSF52200">
    <property type="entry name" value="Toll/Interleukin receptor TIR domain"/>
    <property type="match status" value="1"/>
</dbReference>
<gene>
    <name evidence="6" type="ORF">CTI12_AA195230</name>
</gene>
<evidence type="ECO:0000256" key="1">
    <source>
        <dbReference type="ARBA" id="ARBA00022614"/>
    </source>
</evidence>
<dbReference type="SUPFAM" id="SSF46785">
    <property type="entry name" value="Winged helix' DNA-binding domain"/>
    <property type="match status" value="1"/>
</dbReference>
<keyword evidence="2" id="KW-0677">Repeat</keyword>
<dbReference type="Gene3D" id="3.80.10.10">
    <property type="entry name" value="Ribonuclease Inhibitor"/>
    <property type="match status" value="2"/>
</dbReference>
<evidence type="ECO:0000259" key="5">
    <source>
        <dbReference type="PROSITE" id="PS50104"/>
    </source>
</evidence>
<dbReference type="InterPro" id="IPR036390">
    <property type="entry name" value="WH_DNA-bd_sf"/>
</dbReference>
<dbReference type="InterPro" id="IPR000157">
    <property type="entry name" value="TIR_dom"/>
</dbReference>
<dbReference type="SUPFAM" id="SSF52058">
    <property type="entry name" value="L domain-like"/>
    <property type="match status" value="1"/>
</dbReference>
<evidence type="ECO:0000256" key="2">
    <source>
        <dbReference type="ARBA" id="ARBA00022737"/>
    </source>
</evidence>
<dbReference type="InterPro" id="IPR044974">
    <property type="entry name" value="Disease_R_plants"/>
</dbReference>
<dbReference type="SMART" id="SM00255">
    <property type="entry name" value="TIR"/>
    <property type="match status" value="1"/>
</dbReference>
<dbReference type="PROSITE" id="PS50104">
    <property type="entry name" value="TIR"/>
    <property type="match status" value="1"/>
</dbReference>
<reference evidence="6 7" key="1">
    <citation type="journal article" date="2018" name="Mol. Plant">
        <title>The genome of Artemisia annua provides insight into the evolution of Asteraceae family and artemisinin biosynthesis.</title>
        <authorList>
            <person name="Shen Q."/>
            <person name="Zhang L."/>
            <person name="Liao Z."/>
            <person name="Wang S."/>
            <person name="Yan T."/>
            <person name="Shi P."/>
            <person name="Liu M."/>
            <person name="Fu X."/>
            <person name="Pan Q."/>
            <person name="Wang Y."/>
            <person name="Lv Z."/>
            <person name="Lu X."/>
            <person name="Zhang F."/>
            <person name="Jiang W."/>
            <person name="Ma Y."/>
            <person name="Chen M."/>
            <person name="Hao X."/>
            <person name="Li L."/>
            <person name="Tang Y."/>
            <person name="Lv G."/>
            <person name="Zhou Y."/>
            <person name="Sun X."/>
            <person name="Brodelius P.E."/>
            <person name="Rose J.K.C."/>
            <person name="Tang K."/>
        </authorList>
    </citation>
    <scope>NUCLEOTIDE SEQUENCE [LARGE SCALE GENOMIC DNA]</scope>
    <source>
        <strain evidence="7">cv. Huhao1</strain>
        <tissue evidence="6">Leaf</tissue>
    </source>
</reference>
<organism evidence="6 7">
    <name type="scientific">Artemisia annua</name>
    <name type="common">Sweet wormwood</name>
    <dbReference type="NCBI Taxonomy" id="35608"/>
    <lineage>
        <taxon>Eukaryota</taxon>
        <taxon>Viridiplantae</taxon>
        <taxon>Streptophyta</taxon>
        <taxon>Embryophyta</taxon>
        <taxon>Tracheophyta</taxon>
        <taxon>Spermatophyta</taxon>
        <taxon>Magnoliopsida</taxon>
        <taxon>eudicotyledons</taxon>
        <taxon>Gunneridae</taxon>
        <taxon>Pentapetalae</taxon>
        <taxon>asterids</taxon>
        <taxon>campanulids</taxon>
        <taxon>Asterales</taxon>
        <taxon>Asteraceae</taxon>
        <taxon>Asteroideae</taxon>
        <taxon>Anthemideae</taxon>
        <taxon>Artemisiinae</taxon>
        <taxon>Artemisia</taxon>
    </lineage>
</organism>
<keyword evidence="6" id="KW-0675">Receptor</keyword>
<evidence type="ECO:0000256" key="4">
    <source>
        <dbReference type="ARBA" id="ARBA00023027"/>
    </source>
</evidence>
<evidence type="ECO:0000313" key="6">
    <source>
        <dbReference type="EMBL" id="PWA80614.1"/>
    </source>
</evidence>
<dbReference type="GO" id="GO:0007165">
    <property type="term" value="P:signal transduction"/>
    <property type="evidence" value="ECO:0007669"/>
    <property type="project" value="InterPro"/>
</dbReference>
<keyword evidence="3" id="KW-0611">Plant defense</keyword>
<dbReference type="Pfam" id="PF01582">
    <property type="entry name" value="TIR"/>
    <property type="match status" value="1"/>
</dbReference>
<dbReference type="Proteomes" id="UP000245207">
    <property type="component" value="Unassembled WGS sequence"/>
</dbReference>